<dbReference type="Proteomes" id="UP000198432">
    <property type="component" value="Unassembled WGS sequence"/>
</dbReference>
<accession>A0A239J750</accession>
<dbReference type="RefSeq" id="WP_179223109.1">
    <property type="nucleotide sequence ID" value="NZ_FZOQ01000020.1"/>
</dbReference>
<keyword evidence="1" id="KW-0732">Signal</keyword>
<reference evidence="3" key="1">
    <citation type="submission" date="2017-06" db="EMBL/GenBank/DDBJ databases">
        <authorList>
            <person name="Varghese N."/>
            <person name="Submissions S."/>
        </authorList>
    </citation>
    <scope>NUCLEOTIDE SEQUENCE [LARGE SCALE GENOMIC DNA]</scope>
    <source>
        <strain evidence="3">NKM1</strain>
    </source>
</reference>
<protein>
    <recommendedName>
        <fullName evidence="4">LTXXQ motif family protein</fullName>
    </recommendedName>
</protein>
<evidence type="ECO:0000313" key="3">
    <source>
        <dbReference type="Proteomes" id="UP000198432"/>
    </source>
</evidence>
<name>A0A239J750_9BACT</name>
<feature type="chain" id="PRO_5012150458" description="LTXXQ motif family protein" evidence="1">
    <location>
        <begin position="24"/>
        <end position="151"/>
    </location>
</feature>
<evidence type="ECO:0000313" key="2">
    <source>
        <dbReference type="EMBL" id="SNT01599.1"/>
    </source>
</evidence>
<proteinExistence type="predicted"/>
<feature type="signal peptide" evidence="1">
    <location>
        <begin position="1"/>
        <end position="23"/>
    </location>
</feature>
<sequence length="151" mass="18053">MKRYTILFLLFCAFTLSGTEAMAQEHHHREHREKVEAAKVAFLTDKLGLTAEQAQKFWPLYNEYESKRRALIHSYREGYRRDLSTLSEQEAKARIDNMFVVKERELELEKEYATKYQRIISNKQLIQLYRGEREFTKMLLKRLDNKAVSSN</sequence>
<dbReference type="AlphaFoldDB" id="A0A239J750"/>
<evidence type="ECO:0008006" key="4">
    <source>
        <dbReference type="Google" id="ProtNLM"/>
    </source>
</evidence>
<organism evidence="2 3">
    <name type="scientific">Pontibacter ummariensis</name>
    <dbReference type="NCBI Taxonomy" id="1610492"/>
    <lineage>
        <taxon>Bacteria</taxon>
        <taxon>Pseudomonadati</taxon>
        <taxon>Bacteroidota</taxon>
        <taxon>Cytophagia</taxon>
        <taxon>Cytophagales</taxon>
        <taxon>Hymenobacteraceae</taxon>
        <taxon>Pontibacter</taxon>
    </lineage>
</organism>
<keyword evidence="3" id="KW-1185">Reference proteome</keyword>
<gene>
    <name evidence="2" type="ORF">SAMN06296052_12078</name>
</gene>
<evidence type="ECO:0000256" key="1">
    <source>
        <dbReference type="SAM" id="SignalP"/>
    </source>
</evidence>
<dbReference type="EMBL" id="FZOQ01000020">
    <property type="protein sequence ID" value="SNT01599.1"/>
    <property type="molecule type" value="Genomic_DNA"/>
</dbReference>